<dbReference type="PANTHER" id="PTHR23081">
    <property type="entry name" value="RNA POLYMERASE II CTD PHOSPHATASE"/>
    <property type="match status" value="1"/>
</dbReference>
<dbReference type="GO" id="GO:0005634">
    <property type="term" value="C:nucleus"/>
    <property type="evidence" value="ECO:0007669"/>
    <property type="project" value="UniProtKB-SubCell"/>
</dbReference>
<dbReference type="PANTHER" id="PTHR23081:SF36">
    <property type="entry name" value="RNA POLYMERASE II SUBUNIT A C-TERMINAL DOMAIN PHOSPHATASE"/>
    <property type="match status" value="1"/>
</dbReference>
<dbReference type="InterPro" id="IPR036420">
    <property type="entry name" value="BRCT_dom_sf"/>
</dbReference>
<comment type="catalytic activity">
    <reaction evidence="5">
        <text>O-phospho-L-seryl-[protein] + H2O = L-seryl-[protein] + phosphate</text>
        <dbReference type="Rhea" id="RHEA:20629"/>
        <dbReference type="Rhea" id="RHEA-COMP:9863"/>
        <dbReference type="Rhea" id="RHEA-COMP:11604"/>
        <dbReference type="ChEBI" id="CHEBI:15377"/>
        <dbReference type="ChEBI" id="CHEBI:29999"/>
        <dbReference type="ChEBI" id="CHEBI:43474"/>
        <dbReference type="ChEBI" id="CHEBI:83421"/>
        <dbReference type="EC" id="3.1.3.16"/>
    </reaction>
</comment>
<sequence length="155" mass="17109">MWSQDKKLLIFIFDDSYDSLSELKRDENESDGALASILKELVENLDATLVRDVRQTLKTALGDILKECKIVFSKVTSQFTPENDPPWKIAEELGATCSTKLDSSVTHVVSRKGRNGKTAFDAQKIFGPSKLHGLTLPIICGESSPKRISCPPIKG</sequence>
<gene>
    <name evidence="8" type="ORF">DCAF_LOCUS13263</name>
</gene>
<dbReference type="InterPro" id="IPR001357">
    <property type="entry name" value="BRCT_dom"/>
</dbReference>
<reference evidence="8 9" key="1">
    <citation type="submission" date="2024-01" db="EMBL/GenBank/DDBJ databases">
        <authorList>
            <person name="Waweru B."/>
        </authorList>
    </citation>
    <scope>NUCLEOTIDE SEQUENCE [LARGE SCALE GENOMIC DNA]</scope>
</reference>
<dbReference type="EMBL" id="CAWUPB010001111">
    <property type="protein sequence ID" value="CAK7338220.1"/>
    <property type="molecule type" value="Genomic_DNA"/>
</dbReference>
<dbReference type="EC" id="3.1.3.16" evidence="2"/>
<protein>
    <recommendedName>
        <fullName evidence="2">protein-serine/threonine phosphatase</fullName>
        <ecNumber evidence="2">3.1.3.16</ecNumber>
    </recommendedName>
</protein>
<name>A0AAV1RNC7_9ROSI</name>
<evidence type="ECO:0000313" key="8">
    <source>
        <dbReference type="EMBL" id="CAK7338220.1"/>
    </source>
</evidence>
<evidence type="ECO:0000256" key="1">
    <source>
        <dbReference type="ARBA" id="ARBA00004123"/>
    </source>
</evidence>
<evidence type="ECO:0000256" key="5">
    <source>
        <dbReference type="ARBA" id="ARBA00047761"/>
    </source>
</evidence>
<feature type="domain" description="BRCT" evidence="7">
    <location>
        <begin position="63"/>
        <end position="115"/>
    </location>
</feature>
<keyword evidence="9" id="KW-1185">Reference proteome</keyword>
<organism evidence="8 9">
    <name type="scientific">Dovyalis caffra</name>
    <dbReference type="NCBI Taxonomy" id="77055"/>
    <lineage>
        <taxon>Eukaryota</taxon>
        <taxon>Viridiplantae</taxon>
        <taxon>Streptophyta</taxon>
        <taxon>Embryophyta</taxon>
        <taxon>Tracheophyta</taxon>
        <taxon>Spermatophyta</taxon>
        <taxon>Magnoliopsida</taxon>
        <taxon>eudicotyledons</taxon>
        <taxon>Gunneridae</taxon>
        <taxon>Pentapetalae</taxon>
        <taxon>rosids</taxon>
        <taxon>fabids</taxon>
        <taxon>Malpighiales</taxon>
        <taxon>Salicaceae</taxon>
        <taxon>Flacourtieae</taxon>
        <taxon>Dovyalis</taxon>
    </lineage>
</organism>
<keyword evidence="4" id="KW-0539">Nucleus</keyword>
<evidence type="ECO:0000313" key="9">
    <source>
        <dbReference type="Proteomes" id="UP001314170"/>
    </source>
</evidence>
<comment type="catalytic activity">
    <reaction evidence="6">
        <text>O-phospho-L-threonyl-[protein] + H2O = L-threonyl-[protein] + phosphate</text>
        <dbReference type="Rhea" id="RHEA:47004"/>
        <dbReference type="Rhea" id="RHEA-COMP:11060"/>
        <dbReference type="Rhea" id="RHEA-COMP:11605"/>
        <dbReference type="ChEBI" id="CHEBI:15377"/>
        <dbReference type="ChEBI" id="CHEBI:30013"/>
        <dbReference type="ChEBI" id="CHEBI:43474"/>
        <dbReference type="ChEBI" id="CHEBI:61977"/>
        <dbReference type="EC" id="3.1.3.16"/>
    </reaction>
</comment>
<dbReference type="AlphaFoldDB" id="A0AAV1RNC7"/>
<proteinExistence type="predicted"/>
<accession>A0AAV1RNC7</accession>
<evidence type="ECO:0000256" key="3">
    <source>
        <dbReference type="ARBA" id="ARBA00022801"/>
    </source>
</evidence>
<dbReference type="SUPFAM" id="SSF52113">
    <property type="entry name" value="BRCT domain"/>
    <property type="match status" value="1"/>
</dbReference>
<comment type="caution">
    <text evidence="8">The sequence shown here is derived from an EMBL/GenBank/DDBJ whole genome shotgun (WGS) entry which is preliminary data.</text>
</comment>
<dbReference type="Pfam" id="PF00533">
    <property type="entry name" value="BRCT"/>
    <property type="match status" value="1"/>
</dbReference>
<dbReference type="InterPro" id="IPR039189">
    <property type="entry name" value="Fcp1"/>
</dbReference>
<evidence type="ECO:0000256" key="2">
    <source>
        <dbReference type="ARBA" id="ARBA00013081"/>
    </source>
</evidence>
<evidence type="ECO:0000256" key="6">
    <source>
        <dbReference type="ARBA" id="ARBA00048336"/>
    </source>
</evidence>
<comment type="subcellular location">
    <subcellularLocation>
        <location evidence="1">Nucleus</location>
    </subcellularLocation>
</comment>
<dbReference type="GO" id="GO:0008420">
    <property type="term" value="F:RNA polymerase II CTD heptapeptide repeat phosphatase activity"/>
    <property type="evidence" value="ECO:0007669"/>
    <property type="project" value="InterPro"/>
</dbReference>
<dbReference type="Proteomes" id="UP001314170">
    <property type="component" value="Unassembled WGS sequence"/>
</dbReference>
<dbReference type="Gene3D" id="3.40.50.10190">
    <property type="entry name" value="BRCT domain"/>
    <property type="match status" value="1"/>
</dbReference>
<keyword evidence="3" id="KW-0378">Hydrolase</keyword>
<evidence type="ECO:0000259" key="7">
    <source>
        <dbReference type="Pfam" id="PF00533"/>
    </source>
</evidence>
<evidence type="ECO:0000256" key="4">
    <source>
        <dbReference type="ARBA" id="ARBA00023242"/>
    </source>
</evidence>